<keyword evidence="4" id="KW-1185">Reference proteome</keyword>
<dbReference type="OrthoDB" id="2195431at2759"/>
<feature type="domain" description="AAA+ ATPase" evidence="2">
    <location>
        <begin position="392"/>
        <end position="561"/>
    </location>
</feature>
<feature type="region of interest" description="Disordered" evidence="1">
    <location>
        <begin position="89"/>
        <end position="235"/>
    </location>
</feature>
<dbReference type="GO" id="GO:0016887">
    <property type="term" value="F:ATP hydrolysis activity"/>
    <property type="evidence" value="ECO:0007669"/>
    <property type="project" value="InterPro"/>
</dbReference>
<dbReference type="EMBL" id="KV407457">
    <property type="protein sequence ID" value="KZF23489.1"/>
    <property type="molecule type" value="Genomic_DNA"/>
</dbReference>
<dbReference type="SMART" id="SM00382">
    <property type="entry name" value="AAA"/>
    <property type="match status" value="1"/>
</dbReference>
<protein>
    <recommendedName>
        <fullName evidence="2">AAA+ ATPase domain-containing protein</fullName>
    </recommendedName>
</protein>
<dbReference type="STRING" id="1328760.A0A165HGQ7"/>
<dbReference type="GO" id="GO:0005524">
    <property type="term" value="F:ATP binding"/>
    <property type="evidence" value="ECO:0007669"/>
    <property type="project" value="InterPro"/>
</dbReference>
<dbReference type="InterPro" id="IPR003959">
    <property type="entry name" value="ATPase_AAA_core"/>
</dbReference>
<feature type="compositionally biased region" description="Low complexity" evidence="1">
    <location>
        <begin position="226"/>
        <end position="235"/>
    </location>
</feature>
<reference evidence="3 4" key="1">
    <citation type="journal article" date="2016" name="Fungal Biol.">
        <title>The genome of Xylona heveae provides a window into fungal endophytism.</title>
        <authorList>
            <person name="Gazis R."/>
            <person name="Kuo A."/>
            <person name="Riley R."/>
            <person name="LaButti K."/>
            <person name="Lipzen A."/>
            <person name="Lin J."/>
            <person name="Amirebrahimi M."/>
            <person name="Hesse C.N."/>
            <person name="Spatafora J.W."/>
            <person name="Henrissat B."/>
            <person name="Hainaut M."/>
            <person name="Grigoriev I.V."/>
            <person name="Hibbett D.S."/>
        </authorList>
    </citation>
    <scope>NUCLEOTIDE SEQUENCE [LARGE SCALE GENOMIC DNA]</scope>
    <source>
        <strain evidence="3 4">TC161</strain>
    </source>
</reference>
<dbReference type="PANTHER" id="PTHR23389">
    <property type="entry name" value="CHROMOSOME TRANSMISSION FIDELITY FACTOR 18"/>
    <property type="match status" value="1"/>
</dbReference>
<dbReference type="RefSeq" id="XP_018189044.1">
    <property type="nucleotide sequence ID" value="XM_018335970.1"/>
</dbReference>
<feature type="compositionally biased region" description="Low complexity" evidence="1">
    <location>
        <begin position="1"/>
        <end position="13"/>
    </location>
</feature>
<feature type="compositionally biased region" description="Low complexity" evidence="1">
    <location>
        <begin position="304"/>
        <end position="317"/>
    </location>
</feature>
<dbReference type="OMA" id="RWLKGWE"/>
<gene>
    <name evidence="3" type="ORF">L228DRAFT_282212</name>
</gene>
<dbReference type="InParanoid" id="A0A165HGQ7"/>
<organism evidence="3 4">
    <name type="scientific">Xylona heveae (strain CBS 132557 / TC161)</name>
    <dbReference type="NCBI Taxonomy" id="1328760"/>
    <lineage>
        <taxon>Eukaryota</taxon>
        <taxon>Fungi</taxon>
        <taxon>Dikarya</taxon>
        <taxon>Ascomycota</taxon>
        <taxon>Pezizomycotina</taxon>
        <taxon>Xylonomycetes</taxon>
        <taxon>Xylonales</taxon>
        <taxon>Xylonaceae</taxon>
        <taxon>Xylona</taxon>
    </lineage>
</organism>
<feature type="compositionally biased region" description="Acidic residues" evidence="1">
    <location>
        <begin position="159"/>
        <end position="168"/>
    </location>
</feature>
<evidence type="ECO:0000313" key="3">
    <source>
        <dbReference type="EMBL" id="KZF23489.1"/>
    </source>
</evidence>
<feature type="region of interest" description="Disordered" evidence="1">
    <location>
        <begin position="1052"/>
        <end position="1097"/>
    </location>
</feature>
<dbReference type="InterPro" id="IPR027417">
    <property type="entry name" value="P-loop_NTPase"/>
</dbReference>
<feature type="compositionally biased region" description="Pro residues" evidence="1">
    <location>
        <begin position="122"/>
        <end position="131"/>
    </location>
</feature>
<dbReference type="CDD" id="cd00009">
    <property type="entry name" value="AAA"/>
    <property type="match status" value="1"/>
</dbReference>
<evidence type="ECO:0000259" key="2">
    <source>
        <dbReference type="SMART" id="SM00382"/>
    </source>
</evidence>
<feature type="region of interest" description="Disordered" evidence="1">
    <location>
        <begin position="684"/>
        <end position="703"/>
    </location>
</feature>
<feature type="region of interest" description="Disordered" evidence="1">
    <location>
        <begin position="989"/>
        <end position="1018"/>
    </location>
</feature>
<sequence length="1126" mass="124461">MDFSSPPSFPSSFDPAVHLHSEANDPLPAIVHPSSEADRLEAIQLQREEAAAQKSRQGIVIQHRAWKLKDVFRSEDDYLPDTPIKKRLRLDNPLPFLSSSLDTPPPSSPRQANMALISSPVAFPPSSSPPPQHHRHVTQDKRPSTQTTTAPKTMAGFIIDDEDDEDGFEALKEMETTDVSRPKDQELQHKLHDHPTQITPPSEPARPAPFGRFEQRRDAHKPQTTPSFLPKLPSLSSRTTIPIRTCSGKTYTTFRKAATNPTSFQDMAAARSTTAPGRAKKSYYGIDVHRLIDENTEEDKRSAQESAAAENSSARPSVETSLPQPSTDKRGRTMMWTEKYRAKKFTELVGDERTHRSVLWWLKKWDPIVFPGSARHKPMSAKMQAAAEERSHRKILMLTGPPGLGKTTLAHVCARQAGYEVLEINASDDRSRDVVRGRIRDSVGTENVKGVDVKTASGKERRAGRPVCVVVDEVDGVVGGSSGSGGEGGFVKALIDLVLLDQKNSNSLDQSSSSANGKKKKGDSFRLMRPLILICNDVYHPSLRPLRQSSLAEIIHVRKPPINMVIPRVKTIFEKEGFPCDSDAVRRLCEATWGLRSRREGGGPNDSGSGEGDLRGVLVVAEWIARKLKSTADPTLVEPMRLTKKWVERHVINDLSHGGGSARGLGRGGAREVVERVFLEGAGFPKPIDPGHPKEAKSAPGGKVGVAEVGKRYAMERLRDMIDASGEYDRVMTECFSGYPTHRFQDDTFLSKPNSAYDWLQFHDIMSSKVYTSQEWELNPYLSQSALAFHYLFASPLRDQSWADSSYERGARGGDDELVEPTPFTGLRADFEAYEAEKHNRSVLLSLQSALSLPLLRSFRSPESISSELLPYLMQLLTPDVKPVVVGGSGDQKSVASVRKQSEKDMVDRAVEVMGGVGVTFHRSRVETEQGGHGGFIYRMEPPIDALCSFETASSSLLTSVPTRYAVRQVLEQEYQKYLVRQNAAARQARYKRGGHDDDEELPSESKSKSTKHAKDKSAALLSEAIQNTKELKRDFFGRIINEARKHTGALAPGLKGIATDGEDEENASGTGAENRKKRRKSKHSGEDGSPAVAETQENKVWVSFHEGFSNAVRKPVTLADLLSEL</sequence>
<dbReference type="FunCoup" id="A0A165HGQ7">
    <property type="interactions" value="833"/>
</dbReference>
<accession>A0A165HGQ7</accession>
<dbReference type="GO" id="GO:0003677">
    <property type="term" value="F:DNA binding"/>
    <property type="evidence" value="ECO:0007669"/>
    <property type="project" value="TreeGrafter"/>
</dbReference>
<feature type="region of interest" description="Disordered" evidence="1">
    <location>
        <begin position="1"/>
        <end position="31"/>
    </location>
</feature>
<evidence type="ECO:0000313" key="4">
    <source>
        <dbReference type="Proteomes" id="UP000076632"/>
    </source>
</evidence>
<dbReference type="GeneID" id="28901107"/>
<feature type="compositionally biased region" description="Low complexity" evidence="1">
    <location>
        <begin position="93"/>
        <end position="102"/>
    </location>
</feature>
<dbReference type="InterPro" id="IPR003593">
    <property type="entry name" value="AAA+_ATPase"/>
</dbReference>
<evidence type="ECO:0000256" key="1">
    <source>
        <dbReference type="SAM" id="MobiDB-lite"/>
    </source>
</evidence>
<dbReference type="PANTHER" id="PTHR23389:SF3">
    <property type="entry name" value="CHROMOSOME TRANSMISSION FIDELITY PROTEIN 18 HOMOLOG"/>
    <property type="match status" value="1"/>
</dbReference>
<dbReference type="SUPFAM" id="SSF52540">
    <property type="entry name" value="P-loop containing nucleoside triphosphate hydrolases"/>
    <property type="match status" value="1"/>
</dbReference>
<feature type="region of interest" description="Disordered" evidence="1">
    <location>
        <begin position="296"/>
        <end position="333"/>
    </location>
</feature>
<dbReference type="Proteomes" id="UP000076632">
    <property type="component" value="Unassembled WGS sequence"/>
</dbReference>
<dbReference type="Gene3D" id="3.40.50.300">
    <property type="entry name" value="P-loop containing nucleotide triphosphate hydrolases"/>
    <property type="match status" value="1"/>
</dbReference>
<dbReference type="GO" id="GO:0005634">
    <property type="term" value="C:nucleus"/>
    <property type="evidence" value="ECO:0007669"/>
    <property type="project" value="TreeGrafter"/>
</dbReference>
<dbReference type="Pfam" id="PF00004">
    <property type="entry name" value="AAA"/>
    <property type="match status" value="1"/>
</dbReference>
<feature type="compositionally biased region" description="Basic and acidic residues" evidence="1">
    <location>
        <begin position="169"/>
        <end position="195"/>
    </location>
</feature>
<proteinExistence type="predicted"/>
<name>A0A165HGQ7_XYLHT</name>
<dbReference type="AlphaFoldDB" id="A0A165HGQ7"/>